<dbReference type="AlphaFoldDB" id="A0A3Q7HGJ8"/>
<dbReference type="STRING" id="4081.A0A3Q7HGJ8"/>
<evidence type="ECO:0000256" key="1">
    <source>
        <dbReference type="SAM" id="MobiDB-lite"/>
    </source>
</evidence>
<feature type="compositionally biased region" description="Polar residues" evidence="1">
    <location>
        <begin position="140"/>
        <end position="149"/>
    </location>
</feature>
<protein>
    <submittedName>
        <fullName evidence="2">Uncharacterized protein</fullName>
    </submittedName>
</protein>
<dbReference type="Gramene" id="Solyc08g005090.1.1">
    <property type="protein sequence ID" value="Solyc08g005090.1.1.1"/>
    <property type="gene ID" value="Solyc08g005090.1"/>
</dbReference>
<proteinExistence type="predicted"/>
<dbReference type="PaxDb" id="4081-Solyc08g005090.1.1"/>
<evidence type="ECO:0000313" key="2">
    <source>
        <dbReference type="EnsemblPlants" id="Solyc08g005090.1.1.1"/>
    </source>
</evidence>
<sequence length="274" mass="30656">MVYYNEEEAWKCPKHPLKKRRTTTGVCSICLRDRLSELCPICAKVRPCSSSCAASTTSLSSSSGEEPVFCRSKSVGIPFLKSRNVNSSSRKNQSETEKCSKVGDGREMELCRSKSVGIPFLKSRNVDSRKTTESEKSNETGDNNDSSETALCRSKSIGIPFLKSRNVDSGDRRRKTESEKSNKTAPFWWIFKLRKRGKENESESKAYYCNDTRIKEFAITTVMRSRSVNVAMTSVSGGNDVNCSTEKLKGWYLGSPMKVFRQSSKAPKLVNLKG</sequence>
<reference evidence="2" key="1">
    <citation type="journal article" date="2012" name="Nature">
        <title>The tomato genome sequence provides insights into fleshy fruit evolution.</title>
        <authorList>
            <consortium name="Tomato Genome Consortium"/>
        </authorList>
    </citation>
    <scope>NUCLEOTIDE SEQUENCE [LARGE SCALE GENOMIC DNA]</scope>
    <source>
        <strain evidence="2">cv. Heinz 1706</strain>
    </source>
</reference>
<dbReference type="InParanoid" id="A0A3Q7HGJ8"/>
<dbReference type="OMA" id="YCNDTRI"/>
<dbReference type="PANTHER" id="PTHR34197:SF4">
    <property type="match status" value="1"/>
</dbReference>
<dbReference type="EnsemblPlants" id="Solyc08g005090.1.1">
    <property type="protein sequence ID" value="Solyc08g005090.1.1.1"/>
    <property type="gene ID" value="Solyc08g005090.1"/>
</dbReference>
<feature type="compositionally biased region" description="Basic and acidic residues" evidence="1">
    <location>
        <begin position="124"/>
        <end position="139"/>
    </location>
</feature>
<accession>A0A3Q7HGJ8</accession>
<organism evidence="2">
    <name type="scientific">Solanum lycopersicum</name>
    <name type="common">Tomato</name>
    <name type="synonym">Lycopersicon esculentum</name>
    <dbReference type="NCBI Taxonomy" id="4081"/>
    <lineage>
        <taxon>Eukaryota</taxon>
        <taxon>Viridiplantae</taxon>
        <taxon>Streptophyta</taxon>
        <taxon>Embryophyta</taxon>
        <taxon>Tracheophyta</taxon>
        <taxon>Spermatophyta</taxon>
        <taxon>Magnoliopsida</taxon>
        <taxon>eudicotyledons</taxon>
        <taxon>Gunneridae</taxon>
        <taxon>Pentapetalae</taxon>
        <taxon>asterids</taxon>
        <taxon>lamiids</taxon>
        <taxon>Solanales</taxon>
        <taxon>Solanaceae</taxon>
        <taxon>Solanoideae</taxon>
        <taxon>Solaneae</taxon>
        <taxon>Solanum</taxon>
        <taxon>Solanum subgen. Lycopersicon</taxon>
    </lineage>
</organism>
<evidence type="ECO:0000313" key="3">
    <source>
        <dbReference type="Proteomes" id="UP000004994"/>
    </source>
</evidence>
<dbReference type="PANTHER" id="PTHR34197">
    <property type="entry name" value="OS04G0591300 PROTEIN"/>
    <property type="match status" value="1"/>
</dbReference>
<dbReference type="Proteomes" id="UP000004994">
    <property type="component" value="Chromosome 8"/>
</dbReference>
<dbReference type="FunCoup" id="A0A3Q7HGJ8">
    <property type="interactions" value="14"/>
</dbReference>
<feature type="region of interest" description="Disordered" evidence="1">
    <location>
        <begin position="122"/>
        <end position="149"/>
    </location>
</feature>
<name>A0A3Q7HGJ8_SOLLC</name>
<keyword evidence="3" id="KW-1185">Reference proteome</keyword>
<reference evidence="2" key="2">
    <citation type="submission" date="2019-01" db="UniProtKB">
        <authorList>
            <consortium name="EnsemblPlants"/>
        </authorList>
    </citation>
    <scope>IDENTIFICATION</scope>
    <source>
        <strain evidence="2">cv. Heinz 1706</strain>
    </source>
</reference>